<gene>
    <name evidence="1" type="ORF">PHY01_41540</name>
</gene>
<sequence>MHKYQITTVPTQRHINGNTETVQAADMDISGGWMSFYDGDGLVLRLPEKTVERVERVNG</sequence>
<name>A0A4Y3WUA5_9PSEU</name>
<comment type="caution">
    <text evidence="1">The sequence shown here is derived from an EMBL/GenBank/DDBJ whole genome shotgun (WGS) entry which is preliminary data.</text>
</comment>
<keyword evidence="2" id="KW-1185">Reference proteome</keyword>
<dbReference type="EMBL" id="BJNG01000037">
    <property type="protein sequence ID" value="GEC21871.1"/>
    <property type="molecule type" value="Genomic_DNA"/>
</dbReference>
<dbReference type="AlphaFoldDB" id="A0A4Y3WUA5"/>
<evidence type="ECO:0000313" key="2">
    <source>
        <dbReference type="Proteomes" id="UP000320338"/>
    </source>
</evidence>
<dbReference type="Proteomes" id="UP000320338">
    <property type="component" value="Unassembled WGS sequence"/>
</dbReference>
<evidence type="ECO:0000313" key="1">
    <source>
        <dbReference type="EMBL" id="GEC21871.1"/>
    </source>
</evidence>
<organism evidence="1 2">
    <name type="scientific">Pseudonocardia hydrocarbonoxydans</name>
    <dbReference type="NCBI Taxonomy" id="76726"/>
    <lineage>
        <taxon>Bacteria</taxon>
        <taxon>Bacillati</taxon>
        <taxon>Actinomycetota</taxon>
        <taxon>Actinomycetes</taxon>
        <taxon>Pseudonocardiales</taxon>
        <taxon>Pseudonocardiaceae</taxon>
        <taxon>Pseudonocardia</taxon>
    </lineage>
</organism>
<protein>
    <submittedName>
        <fullName evidence="1">Uncharacterized protein</fullName>
    </submittedName>
</protein>
<reference evidence="1 2" key="1">
    <citation type="submission" date="2019-06" db="EMBL/GenBank/DDBJ databases">
        <title>Whole genome shotgun sequence of Pseudonocardia hydrocarbonoxydans NBRC 14498.</title>
        <authorList>
            <person name="Hosoyama A."/>
            <person name="Uohara A."/>
            <person name="Ohji S."/>
            <person name="Ichikawa N."/>
        </authorList>
    </citation>
    <scope>NUCLEOTIDE SEQUENCE [LARGE SCALE GENOMIC DNA]</scope>
    <source>
        <strain evidence="1 2">NBRC 14498</strain>
    </source>
</reference>
<dbReference type="RefSeq" id="WP_141280839.1">
    <property type="nucleotide sequence ID" value="NZ_BAAARZ010000006.1"/>
</dbReference>
<proteinExistence type="predicted"/>
<accession>A0A4Y3WUA5</accession>